<comment type="caution">
    <text evidence="2">The sequence shown here is derived from an EMBL/GenBank/DDBJ whole genome shotgun (WGS) entry which is preliminary data.</text>
</comment>
<dbReference type="EMBL" id="SOZE01000007">
    <property type="protein sequence ID" value="TFF38321.1"/>
    <property type="molecule type" value="Genomic_DNA"/>
</dbReference>
<keyword evidence="3" id="KW-1185">Reference proteome</keyword>
<proteinExistence type="predicted"/>
<dbReference type="AlphaFoldDB" id="A0A4Y8SI20"/>
<evidence type="ECO:0000313" key="2">
    <source>
        <dbReference type="EMBL" id="TFF38321.1"/>
    </source>
</evidence>
<dbReference type="Proteomes" id="UP000297540">
    <property type="component" value="Unassembled WGS sequence"/>
</dbReference>
<feature type="signal peptide" evidence="1">
    <location>
        <begin position="1"/>
        <end position="19"/>
    </location>
</feature>
<evidence type="ECO:0000256" key="1">
    <source>
        <dbReference type="SAM" id="SignalP"/>
    </source>
</evidence>
<dbReference type="RefSeq" id="WP_134737918.1">
    <property type="nucleotide sequence ID" value="NZ_SOZE01000007.1"/>
</dbReference>
<protein>
    <submittedName>
        <fullName evidence="2">Uncharacterized protein</fullName>
    </submittedName>
</protein>
<evidence type="ECO:0000313" key="3">
    <source>
        <dbReference type="Proteomes" id="UP000297540"/>
    </source>
</evidence>
<sequence length="113" mass="12548">MKNLLLLSSMAMLPFLAIAQTDALRTDTVKTVEAYCAVMPVGKVFSSRIELEADYGKPGVAIDNRITDERGRPLNFGSVVEALNYMALKGWLFVNVYSDSHGQHYLLHRSAAR</sequence>
<accession>A0A4Y8SI20</accession>
<keyword evidence="1" id="KW-0732">Signal</keyword>
<organism evidence="2 3">
    <name type="scientific">Mucilaginibacter psychrotolerans</name>
    <dbReference type="NCBI Taxonomy" id="1524096"/>
    <lineage>
        <taxon>Bacteria</taxon>
        <taxon>Pseudomonadati</taxon>
        <taxon>Bacteroidota</taxon>
        <taxon>Sphingobacteriia</taxon>
        <taxon>Sphingobacteriales</taxon>
        <taxon>Sphingobacteriaceae</taxon>
        <taxon>Mucilaginibacter</taxon>
    </lineage>
</organism>
<feature type="chain" id="PRO_5021356486" evidence="1">
    <location>
        <begin position="20"/>
        <end position="113"/>
    </location>
</feature>
<gene>
    <name evidence="2" type="ORF">E2R66_09825</name>
</gene>
<dbReference type="OrthoDB" id="5873496at2"/>
<reference evidence="2 3" key="1">
    <citation type="journal article" date="2017" name="Int. J. Syst. Evol. Microbiol.">
        <title>Mucilaginibacterpsychrotolerans sp. nov., isolated from peatlands.</title>
        <authorList>
            <person name="Deng Y."/>
            <person name="Shen L."/>
            <person name="Xu B."/>
            <person name="Liu Y."/>
            <person name="Gu Z."/>
            <person name="Liu H."/>
            <person name="Zhou Y."/>
        </authorList>
    </citation>
    <scope>NUCLEOTIDE SEQUENCE [LARGE SCALE GENOMIC DNA]</scope>
    <source>
        <strain evidence="2 3">NH7-4</strain>
    </source>
</reference>
<name>A0A4Y8SI20_9SPHI</name>